<evidence type="ECO:0000256" key="2">
    <source>
        <dbReference type="ARBA" id="ARBA00022917"/>
    </source>
</evidence>
<dbReference type="Proteomes" id="UP000198668">
    <property type="component" value="Unassembled WGS sequence"/>
</dbReference>
<dbReference type="SUPFAM" id="SSF55826">
    <property type="entry name" value="YbaK/ProRS associated domain"/>
    <property type="match status" value="1"/>
</dbReference>
<dbReference type="Pfam" id="PF04073">
    <property type="entry name" value="tRNA_edit"/>
    <property type="match status" value="1"/>
</dbReference>
<dbReference type="InterPro" id="IPR040285">
    <property type="entry name" value="ProX/PRXD1"/>
</dbReference>
<protein>
    <submittedName>
        <fullName evidence="4">Ala-tRNA(Pro) deacylase</fullName>
    </submittedName>
</protein>
<keyword evidence="5" id="KW-1185">Reference proteome</keyword>
<dbReference type="CDD" id="cd04335">
    <property type="entry name" value="PrdX_deacylase"/>
    <property type="match status" value="1"/>
</dbReference>
<dbReference type="FunFam" id="3.90.960.10:FF:000005">
    <property type="entry name" value="Putative prolyl-tRNA synthetase"/>
    <property type="match status" value="1"/>
</dbReference>
<dbReference type="EMBL" id="FOQE01000009">
    <property type="protein sequence ID" value="SFH65731.1"/>
    <property type="molecule type" value="Genomic_DNA"/>
</dbReference>
<sequence>MERAQIVYDTLKQLDIAYSIVEHPPATSTEEADHYIEGKEGVRTKSLFLINKKKKAFYLIIMDDQKRLDIKKLSSILDEKRLKFGSSELLLEKMNQSPGLVSPFGLWNNTEQDVQVYLDREMLAEKVVTFHPDDNTKTIFFLTTDLYKLLDALGYPYTIIDL</sequence>
<comment type="similarity">
    <text evidence="1">Belongs to the PRORSD1 family.</text>
</comment>
<keyword evidence="2" id="KW-0648">Protein biosynthesis</keyword>
<dbReference type="InterPro" id="IPR036754">
    <property type="entry name" value="YbaK/aa-tRNA-synt-asso_dom_sf"/>
</dbReference>
<evidence type="ECO:0000256" key="1">
    <source>
        <dbReference type="ARBA" id="ARBA00010201"/>
    </source>
</evidence>
<dbReference type="Gene3D" id="3.90.960.10">
    <property type="entry name" value="YbaK/aminoacyl-tRNA synthetase-associated domain"/>
    <property type="match status" value="1"/>
</dbReference>
<reference evidence="4 5" key="1">
    <citation type="submission" date="2016-10" db="EMBL/GenBank/DDBJ databases">
        <authorList>
            <person name="de Groot N.N."/>
        </authorList>
    </citation>
    <scope>NUCLEOTIDE SEQUENCE [LARGE SCALE GENOMIC DNA]</scope>
    <source>
        <strain evidence="4 5">DSM 27630</strain>
    </source>
</reference>
<evidence type="ECO:0000313" key="4">
    <source>
        <dbReference type="EMBL" id="SFH65731.1"/>
    </source>
</evidence>
<dbReference type="InterPro" id="IPR007214">
    <property type="entry name" value="YbaK/aa-tRNA-synth-assoc-dom"/>
</dbReference>
<dbReference type="PANTHER" id="PTHR31423:SF3">
    <property type="entry name" value="PROLYL-TRNA SYNTHETASE ASSOCIATED DOMAIN-CONTAINING PROTEIN 1-RELATED"/>
    <property type="match status" value="1"/>
</dbReference>
<feature type="domain" description="YbaK/aminoacyl-tRNA synthetase-associated" evidence="3">
    <location>
        <begin position="23"/>
        <end position="148"/>
    </location>
</feature>
<gene>
    <name evidence="4" type="ORF">SAMN04489868_10960</name>
</gene>
<dbReference type="GO" id="GO:0006412">
    <property type="term" value="P:translation"/>
    <property type="evidence" value="ECO:0007669"/>
    <property type="project" value="UniProtKB-KW"/>
</dbReference>
<dbReference type="OrthoDB" id="9798587at2"/>
<accession>A0A1I3BVF9</accession>
<organism evidence="4 5">
    <name type="scientific">Pisciglobus halotolerans</name>
    <dbReference type="NCBI Taxonomy" id="745365"/>
    <lineage>
        <taxon>Bacteria</taxon>
        <taxon>Bacillati</taxon>
        <taxon>Bacillota</taxon>
        <taxon>Bacilli</taxon>
        <taxon>Lactobacillales</taxon>
        <taxon>Carnobacteriaceae</taxon>
    </lineage>
</organism>
<evidence type="ECO:0000259" key="3">
    <source>
        <dbReference type="Pfam" id="PF04073"/>
    </source>
</evidence>
<evidence type="ECO:0000313" key="5">
    <source>
        <dbReference type="Proteomes" id="UP000198668"/>
    </source>
</evidence>
<dbReference type="AlphaFoldDB" id="A0A1I3BVF9"/>
<dbReference type="RefSeq" id="WP_092091903.1">
    <property type="nucleotide sequence ID" value="NZ_FOQE01000009.1"/>
</dbReference>
<proteinExistence type="inferred from homology"/>
<name>A0A1I3BVF9_9LACT</name>
<dbReference type="PANTHER" id="PTHR31423">
    <property type="entry name" value="YBAK DOMAIN-CONTAINING PROTEIN"/>
    <property type="match status" value="1"/>
</dbReference>
<dbReference type="GO" id="GO:0002161">
    <property type="term" value="F:aminoacyl-tRNA deacylase activity"/>
    <property type="evidence" value="ECO:0007669"/>
    <property type="project" value="InterPro"/>
</dbReference>